<evidence type="ECO:0000259" key="10">
    <source>
        <dbReference type="SMART" id="SM01083"/>
    </source>
</evidence>
<dbReference type="PANTHER" id="PTHR16196">
    <property type="entry name" value="CELL CYCLE CONTROL PROTEIN CWF25"/>
    <property type="match status" value="1"/>
</dbReference>
<dbReference type="InterPro" id="IPR051376">
    <property type="entry name" value="CWC25_splicing_factor"/>
</dbReference>
<evidence type="ECO:0000256" key="9">
    <source>
        <dbReference type="SAM" id="MobiDB-lite"/>
    </source>
</evidence>
<evidence type="ECO:0000256" key="8">
    <source>
        <dbReference type="SAM" id="Coils"/>
    </source>
</evidence>
<feature type="compositionally biased region" description="Basic and acidic residues" evidence="9">
    <location>
        <begin position="166"/>
        <end position="176"/>
    </location>
</feature>
<evidence type="ECO:0000313" key="12">
    <source>
        <dbReference type="Proteomes" id="UP000193642"/>
    </source>
</evidence>
<dbReference type="SMART" id="SM01083">
    <property type="entry name" value="Cir_N"/>
    <property type="match status" value="1"/>
</dbReference>
<dbReference type="OrthoDB" id="21123at2759"/>
<feature type="coiled-coil region" evidence="8">
    <location>
        <begin position="27"/>
        <end position="54"/>
    </location>
</feature>
<gene>
    <name evidence="11" type="ORF">BCR33DRAFT_714053</name>
</gene>
<dbReference type="InterPro" id="IPR019339">
    <property type="entry name" value="CIR_N_dom"/>
</dbReference>
<reference evidence="11 12" key="1">
    <citation type="submission" date="2016-07" db="EMBL/GenBank/DDBJ databases">
        <title>Pervasive Adenine N6-methylation of Active Genes in Fungi.</title>
        <authorList>
            <consortium name="DOE Joint Genome Institute"/>
            <person name="Mondo S.J."/>
            <person name="Dannebaum R.O."/>
            <person name="Kuo R.C."/>
            <person name="Labutti K."/>
            <person name="Haridas S."/>
            <person name="Kuo A."/>
            <person name="Salamov A."/>
            <person name="Ahrendt S.R."/>
            <person name="Lipzen A."/>
            <person name="Sullivan W."/>
            <person name="Andreopoulos W.B."/>
            <person name="Clum A."/>
            <person name="Lindquist E."/>
            <person name="Daum C."/>
            <person name="Ramamoorthy G.K."/>
            <person name="Gryganskyi A."/>
            <person name="Culley D."/>
            <person name="Magnuson J.K."/>
            <person name="James T.Y."/>
            <person name="O'Malley M.A."/>
            <person name="Stajich J.E."/>
            <person name="Spatafora J.W."/>
            <person name="Visel A."/>
            <person name="Grigoriev I.V."/>
        </authorList>
    </citation>
    <scope>NUCLEOTIDE SEQUENCE [LARGE SCALE GENOMIC DNA]</scope>
    <source>
        <strain evidence="11 12">JEL800</strain>
    </source>
</reference>
<dbReference type="Proteomes" id="UP000193642">
    <property type="component" value="Unassembled WGS sequence"/>
</dbReference>
<feature type="region of interest" description="Disordered" evidence="9">
    <location>
        <begin position="155"/>
        <end position="386"/>
    </location>
</feature>
<dbReference type="AlphaFoldDB" id="A0A1Y2CPK3"/>
<keyword evidence="7" id="KW-0539">Nucleus</keyword>
<feature type="compositionally biased region" description="Basic and acidic residues" evidence="9">
    <location>
        <begin position="199"/>
        <end position="218"/>
    </location>
</feature>
<comment type="subcellular location">
    <subcellularLocation>
        <location evidence="1">Nucleus</location>
    </subcellularLocation>
</comment>
<organism evidence="11 12">
    <name type="scientific">Rhizoclosmatium globosum</name>
    <dbReference type="NCBI Taxonomy" id="329046"/>
    <lineage>
        <taxon>Eukaryota</taxon>
        <taxon>Fungi</taxon>
        <taxon>Fungi incertae sedis</taxon>
        <taxon>Chytridiomycota</taxon>
        <taxon>Chytridiomycota incertae sedis</taxon>
        <taxon>Chytridiomycetes</taxon>
        <taxon>Chytridiales</taxon>
        <taxon>Chytriomycetaceae</taxon>
        <taxon>Rhizoclosmatium</taxon>
    </lineage>
</organism>
<evidence type="ECO:0000256" key="5">
    <source>
        <dbReference type="ARBA" id="ARBA00023054"/>
    </source>
</evidence>
<accession>A0A1Y2CPK3</accession>
<evidence type="ECO:0000256" key="6">
    <source>
        <dbReference type="ARBA" id="ARBA00023187"/>
    </source>
</evidence>
<keyword evidence="4" id="KW-0747">Spliceosome</keyword>
<feature type="compositionally biased region" description="Basic residues" evidence="9">
    <location>
        <begin position="177"/>
        <end position="198"/>
    </location>
</feature>
<keyword evidence="5 8" id="KW-0175">Coiled coil</keyword>
<dbReference type="STRING" id="329046.A0A1Y2CPK3"/>
<proteinExistence type="inferred from homology"/>
<dbReference type="InterPro" id="IPR022209">
    <property type="entry name" value="CWC25"/>
</dbReference>
<keyword evidence="6" id="KW-0508">mRNA splicing</keyword>
<dbReference type="GO" id="GO:0000398">
    <property type="term" value="P:mRNA splicing, via spliceosome"/>
    <property type="evidence" value="ECO:0007669"/>
    <property type="project" value="TreeGrafter"/>
</dbReference>
<evidence type="ECO:0000256" key="2">
    <source>
        <dbReference type="ARBA" id="ARBA00006695"/>
    </source>
</evidence>
<sequence>MGGGDLNLKKSWHPQTLKNIERVYLRERAADEEKKKIEQKRKEIEEQRAHLELQALHEASGKVKKRTERLEWIYAGPAAAEAMEEEREAYLLGKKRIDKLVEQGKTVDEMSAQSTFSANDALTYGANANSARDMQNKIREDPLLAIKRREQASLQAIINNPVRLKALKESKSSSSDKKKKGKKDKKEKKEKKSKKSSRHKSDDERDGSRDGDRKRERSPPSSSESDEEDDRASKRHRDERRSPERPSSSRRSPERPLRRDNDEKIQERSQSAHVDSRHNSTGSRERSPYRSDRRREDDRNPRDERSRDYHRRDDSRDYNNSSRNYRGETERRNDYYDNRSRRDDFGRDRRDDVTRYDNNSRNEVRKSEATDEAPLEVKRNTLDDARQKRLEAMMQNAKESDIERQARIAESRRKEMEEAKRETELQMNKLKDVGRTKGDEIELGGISGLNTADMIRRNRHTVQRGDDSFLSR</sequence>
<comment type="caution">
    <text evidence="11">The sequence shown here is derived from an EMBL/GenBank/DDBJ whole genome shotgun (WGS) entry which is preliminary data.</text>
</comment>
<keyword evidence="3" id="KW-0507">mRNA processing</keyword>
<dbReference type="EMBL" id="MCGO01000010">
    <property type="protein sequence ID" value="ORY48958.1"/>
    <property type="molecule type" value="Genomic_DNA"/>
</dbReference>
<dbReference type="Pfam" id="PF10197">
    <property type="entry name" value="Cir_N"/>
    <property type="match status" value="1"/>
</dbReference>
<dbReference type="Pfam" id="PF12542">
    <property type="entry name" value="CWC25"/>
    <property type="match status" value="1"/>
</dbReference>
<feature type="region of interest" description="Disordered" evidence="9">
    <location>
        <begin position="411"/>
        <end position="433"/>
    </location>
</feature>
<feature type="compositionally biased region" description="Basic and acidic residues" evidence="9">
    <location>
        <begin position="274"/>
        <end position="317"/>
    </location>
</feature>
<evidence type="ECO:0000313" key="11">
    <source>
        <dbReference type="EMBL" id="ORY48958.1"/>
    </source>
</evidence>
<dbReference type="PANTHER" id="PTHR16196:SF0">
    <property type="entry name" value="PRE-MRNA-SPLICING FACTOR CWC25 HOMOLOG"/>
    <property type="match status" value="1"/>
</dbReference>
<keyword evidence="12" id="KW-1185">Reference proteome</keyword>
<name>A0A1Y2CPK3_9FUNG</name>
<evidence type="ECO:0000256" key="4">
    <source>
        <dbReference type="ARBA" id="ARBA00022728"/>
    </source>
</evidence>
<feature type="compositionally biased region" description="Basic and acidic residues" evidence="9">
    <location>
        <begin position="325"/>
        <end position="386"/>
    </location>
</feature>
<comment type="similarity">
    <text evidence="2">Belongs to the CWC25 family.</text>
</comment>
<feature type="compositionally biased region" description="Basic and acidic residues" evidence="9">
    <location>
        <begin position="251"/>
        <end position="267"/>
    </location>
</feature>
<evidence type="ECO:0000256" key="1">
    <source>
        <dbReference type="ARBA" id="ARBA00004123"/>
    </source>
</evidence>
<evidence type="ECO:0000256" key="3">
    <source>
        <dbReference type="ARBA" id="ARBA00022664"/>
    </source>
</evidence>
<dbReference type="GO" id="GO:0005684">
    <property type="term" value="C:U2-type spliceosomal complex"/>
    <property type="evidence" value="ECO:0007669"/>
    <property type="project" value="TreeGrafter"/>
</dbReference>
<feature type="domain" description="CBF1-interacting co-repressor CIR N-terminal" evidence="10">
    <location>
        <begin position="11"/>
        <end position="47"/>
    </location>
</feature>
<evidence type="ECO:0000256" key="7">
    <source>
        <dbReference type="ARBA" id="ARBA00023242"/>
    </source>
</evidence>
<protein>
    <recommendedName>
        <fullName evidence="10">CBF1-interacting co-repressor CIR N-terminal domain-containing protein</fullName>
    </recommendedName>
</protein>